<protein>
    <recommendedName>
        <fullName evidence="3">Peptidase C39-like domain-containing protein</fullName>
    </recommendedName>
</protein>
<keyword evidence="1" id="KW-0472">Membrane</keyword>
<proteinExistence type="predicted"/>
<keyword evidence="1" id="KW-0812">Transmembrane</keyword>
<evidence type="ECO:0000313" key="2">
    <source>
        <dbReference type="EMBL" id="QJA88939.1"/>
    </source>
</evidence>
<evidence type="ECO:0008006" key="3">
    <source>
        <dbReference type="Google" id="ProtNLM"/>
    </source>
</evidence>
<gene>
    <name evidence="2" type="ORF">MM415B02643_0006</name>
</gene>
<dbReference type="EMBL" id="MT142813">
    <property type="protein sequence ID" value="QJA88939.1"/>
    <property type="molecule type" value="Genomic_DNA"/>
</dbReference>
<evidence type="ECO:0000256" key="1">
    <source>
        <dbReference type="SAM" id="Phobius"/>
    </source>
</evidence>
<dbReference type="AlphaFoldDB" id="A0A6M3L3R8"/>
<name>A0A6M3L3R8_9ZZZZ</name>
<sequence>MDDAMRRETTWSPGEILFWLAAIVLMALCLGCDGVTIAGADGRAPQDTRNIAPPPYVHGACPYPAVPPMDLPVELRQANYAGGSCMHASLISVLRWQGKHETAAWWRSNYSGAAGVWNLAKICQARDFRFAWTTKGDARFLQWCSDTRRGAAIHYFSRHAVTFCGYQRHGDTEVAVLLDNNRTGVYVRVPKAQFISRWRGYGGNALTVVYAPPPPRPWR</sequence>
<feature type="transmembrane region" description="Helical" evidence="1">
    <location>
        <begin position="16"/>
        <end position="40"/>
    </location>
</feature>
<accession>A0A6M3L3R8</accession>
<keyword evidence="1" id="KW-1133">Transmembrane helix</keyword>
<organism evidence="2">
    <name type="scientific">viral metagenome</name>
    <dbReference type="NCBI Taxonomy" id="1070528"/>
    <lineage>
        <taxon>unclassified sequences</taxon>
        <taxon>metagenomes</taxon>
        <taxon>organismal metagenomes</taxon>
    </lineage>
</organism>
<reference evidence="2" key="1">
    <citation type="submission" date="2020-03" db="EMBL/GenBank/DDBJ databases">
        <title>The deep terrestrial virosphere.</title>
        <authorList>
            <person name="Holmfeldt K."/>
            <person name="Nilsson E."/>
            <person name="Simone D."/>
            <person name="Lopez-Fernandez M."/>
            <person name="Wu X."/>
            <person name="de Brujin I."/>
            <person name="Lundin D."/>
            <person name="Andersson A."/>
            <person name="Bertilsson S."/>
            <person name="Dopson M."/>
        </authorList>
    </citation>
    <scope>NUCLEOTIDE SEQUENCE</scope>
    <source>
        <strain evidence="2">MM415B02643</strain>
    </source>
</reference>